<dbReference type="EMBL" id="WHJE01000009">
    <property type="protein sequence ID" value="KAE8765480.1"/>
    <property type="molecule type" value="Genomic_DNA"/>
</dbReference>
<feature type="transmembrane region" description="Helical" evidence="1">
    <location>
        <begin position="47"/>
        <end position="68"/>
    </location>
</feature>
<keyword evidence="1" id="KW-0812">Transmembrane</keyword>
<evidence type="ECO:0000256" key="1">
    <source>
        <dbReference type="SAM" id="Phobius"/>
    </source>
</evidence>
<comment type="caution">
    <text evidence="2">The sequence shown here is derived from an EMBL/GenBank/DDBJ whole genome shotgun (WGS) entry which is preliminary data.</text>
</comment>
<dbReference type="Proteomes" id="UP000451860">
    <property type="component" value="Unassembled WGS sequence"/>
</dbReference>
<name>A0A7J5UT33_9MICO</name>
<gene>
    <name evidence="2" type="ORF">GB883_03565</name>
</gene>
<accession>A0A7J5UT33</accession>
<evidence type="ECO:0000313" key="3">
    <source>
        <dbReference type="Proteomes" id="UP000451860"/>
    </source>
</evidence>
<reference evidence="2 3" key="1">
    <citation type="submission" date="2019-10" db="EMBL/GenBank/DDBJ databases">
        <title>Georgenia wutianyii sp. nov. and Georgenia yuyongxinii sp. nov. isolated from plateau pika (Ochotona curzoniae) in the Qinghai-Tibet plateau of China.</title>
        <authorList>
            <person name="Tian Z."/>
        </authorList>
    </citation>
    <scope>NUCLEOTIDE SEQUENCE [LARGE SCALE GENOMIC DNA]</scope>
    <source>
        <strain evidence="2 3">DSM 21501</strain>
    </source>
</reference>
<proteinExistence type="predicted"/>
<dbReference type="OrthoDB" id="5196985at2"/>
<sequence>MQKEKRKIGAFDIRNVIGILLGFYGVVLVVMGLVADPEYAKTGGINANLIAGIALIVVAAVFLLWAWLRPLVVQRAPGEEPRA</sequence>
<protein>
    <submittedName>
        <fullName evidence="2">Uncharacterized protein</fullName>
    </submittedName>
</protein>
<feature type="transmembrane region" description="Helical" evidence="1">
    <location>
        <begin position="12"/>
        <end position="35"/>
    </location>
</feature>
<dbReference type="AlphaFoldDB" id="A0A7J5UT33"/>
<keyword evidence="3" id="KW-1185">Reference proteome</keyword>
<dbReference type="RefSeq" id="WP_152203005.1">
    <property type="nucleotide sequence ID" value="NZ_VUKF01000021.1"/>
</dbReference>
<organism evidence="2 3">
    <name type="scientific">Georgenia thermotolerans</name>
    <dbReference type="NCBI Taxonomy" id="527326"/>
    <lineage>
        <taxon>Bacteria</taxon>
        <taxon>Bacillati</taxon>
        <taxon>Actinomycetota</taxon>
        <taxon>Actinomycetes</taxon>
        <taxon>Micrococcales</taxon>
        <taxon>Bogoriellaceae</taxon>
        <taxon>Georgenia</taxon>
    </lineage>
</organism>
<keyword evidence="1" id="KW-1133">Transmembrane helix</keyword>
<evidence type="ECO:0000313" key="2">
    <source>
        <dbReference type="EMBL" id="KAE8765480.1"/>
    </source>
</evidence>
<keyword evidence="1" id="KW-0472">Membrane</keyword>